<name>A0A814A7M2_9BILA</name>
<feature type="transmembrane region" description="Helical" evidence="9">
    <location>
        <begin position="135"/>
        <end position="153"/>
    </location>
</feature>
<keyword evidence="4" id="KW-0256">Endoplasmic reticulum</keyword>
<evidence type="ECO:0000256" key="8">
    <source>
        <dbReference type="SAM" id="MobiDB-lite"/>
    </source>
</evidence>
<evidence type="ECO:0000313" key="12">
    <source>
        <dbReference type="Proteomes" id="UP000663870"/>
    </source>
</evidence>
<organism evidence="11 12">
    <name type="scientific">Rotaria sordida</name>
    <dbReference type="NCBI Taxonomy" id="392033"/>
    <lineage>
        <taxon>Eukaryota</taxon>
        <taxon>Metazoa</taxon>
        <taxon>Spiralia</taxon>
        <taxon>Gnathifera</taxon>
        <taxon>Rotifera</taxon>
        <taxon>Eurotatoria</taxon>
        <taxon>Bdelloidea</taxon>
        <taxon>Philodinida</taxon>
        <taxon>Philodinidae</taxon>
        <taxon>Rotaria</taxon>
    </lineage>
</organism>
<evidence type="ECO:0000256" key="7">
    <source>
        <dbReference type="ARBA" id="ARBA00023136"/>
    </source>
</evidence>
<sequence length="310" mass="35588">MSTDESNNDTTKYRRPSPIQSKQPSTENSKDGESTTTILCDVCHIIRDLVLFFCRRIIFGPPIFKLLVSFTIIIIGSMLKSLGLAPTSYFSLKTNIFNTYFAKLGWGWTMGLLIPFIYLTYITTCSHYQIITRHLVRLLIATGVWFIITYLFVNVEAHTGLCKHETMRGVSRKVCVSGGYEWQEGYDFSGHVFLLLYAILIINEEVKSYDKGTNKVDQANKVVHESGDTLSNINHEYLNIVSKIIQINYVLLAALTILWEFMILSTALYFHHTLHKIIAASVAVFFWYITYYVWYRPNSSSFLYPSSPKD</sequence>
<dbReference type="Proteomes" id="UP000663854">
    <property type="component" value="Unassembled WGS sequence"/>
</dbReference>
<dbReference type="GO" id="GO:0005789">
    <property type="term" value="C:endoplasmic reticulum membrane"/>
    <property type="evidence" value="ECO:0007669"/>
    <property type="project" value="UniProtKB-SubCell"/>
</dbReference>
<evidence type="ECO:0000256" key="4">
    <source>
        <dbReference type="ARBA" id="ARBA00022824"/>
    </source>
</evidence>
<feature type="transmembrane region" description="Helical" evidence="9">
    <location>
        <begin position="249"/>
        <end position="271"/>
    </location>
</feature>
<feature type="region of interest" description="Disordered" evidence="8">
    <location>
        <begin position="1"/>
        <end position="33"/>
    </location>
</feature>
<feature type="compositionally biased region" description="Polar residues" evidence="8">
    <location>
        <begin position="18"/>
        <end position="27"/>
    </location>
</feature>
<evidence type="ECO:0008006" key="13">
    <source>
        <dbReference type="Google" id="ProtNLM"/>
    </source>
</evidence>
<evidence type="ECO:0000313" key="10">
    <source>
        <dbReference type="EMBL" id="CAF0722266.1"/>
    </source>
</evidence>
<evidence type="ECO:0000256" key="9">
    <source>
        <dbReference type="SAM" id="Phobius"/>
    </source>
</evidence>
<keyword evidence="5 9" id="KW-1133">Transmembrane helix</keyword>
<dbReference type="AlphaFoldDB" id="A0A814A7M2"/>
<feature type="transmembrane region" description="Helical" evidence="9">
    <location>
        <begin position="188"/>
        <end position="206"/>
    </location>
</feature>
<dbReference type="EMBL" id="CAJNOH010000001">
    <property type="protein sequence ID" value="CAF0722266.1"/>
    <property type="molecule type" value="Genomic_DNA"/>
</dbReference>
<dbReference type="Proteomes" id="UP000663870">
    <property type="component" value="Unassembled WGS sequence"/>
</dbReference>
<dbReference type="InterPro" id="IPR019388">
    <property type="entry name" value="FIT"/>
</dbReference>
<keyword evidence="7 9" id="KW-0472">Membrane</keyword>
<evidence type="ECO:0000256" key="1">
    <source>
        <dbReference type="ARBA" id="ARBA00004477"/>
    </source>
</evidence>
<dbReference type="EMBL" id="CAJNOL010000176">
    <property type="protein sequence ID" value="CAF0909126.1"/>
    <property type="molecule type" value="Genomic_DNA"/>
</dbReference>
<reference evidence="11" key="1">
    <citation type="submission" date="2021-02" db="EMBL/GenBank/DDBJ databases">
        <authorList>
            <person name="Nowell W R."/>
        </authorList>
    </citation>
    <scope>NUCLEOTIDE SEQUENCE</scope>
</reference>
<proteinExistence type="inferred from homology"/>
<dbReference type="GO" id="GO:0019915">
    <property type="term" value="P:lipid storage"/>
    <property type="evidence" value="ECO:0007669"/>
    <property type="project" value="InterPro"/>
</dbReference>
<gene>
    <name evidence="11" type="ORF">JXQ802_LOCUS9549</name>
    <name evidence="10" type="ORF">PYM288_LOCUS293</name>
</gene>
<dbReference type="HAMAP" id="MF_03230">
    <property type="entry name" value="FITM2"/>
    <property type="match status" value="1"/>
</dbReference>
<dbReference type="GO" id="GO:0008654">
    <property type="term" value="P:phospholipid biosynthetic process"/>
    <property type="evidence" value="ECO:0007669"/>
    <property type="project" value="TreeGrafter"/>
</dbReference>
<evidence type="ECO:0000256" key="2">
    <source>
        <dbReference type="ARBA" id="ARBA00022692"/>
    </source>
</evidence>
<comment type="subcellular location">
    <subcellularLocation>
        <location evidence="1">Endoplasmic reticulum membrane</location>
        <topology evidence="1">Multi-pass membrane protein</topology>
    </subcellularLocation>
</comment>
<accession>A0A814A7M2</accession>
<comment type="caution">
    <text evidence="11">The sequence shown here is derived from an EMBL/GenBank/DDBJ whole genome shotgun (WGS) entry which is preliminary data.</text>
</comment>
<protein>
    <recommendedName>
        <fullName evidence="13">Fat storage-inducing transmembrane protein</fullName>
    </recommendedName>
</protein>
<evidence type="ECO:0000256" key="5">
    <source>
        <dbReference type="ARBA" id="ARBA00022989"/>
    </source>
</evidence>
<keyword evidence="12" id="KW-1185">Reference proteome</keyword>
<feature type="transmembrane region" description="Helical" evidence="9">
    <location>
        <begin position="277"/>
        <end position="295"/>
    </location>
</feature>
<dbReference type="GO" id="GO:0010945">
    <property type="term" value="F:coenzyme A diphosphatase activity"/>
    <property type="evidence" value="ECO:0007669"/>
    <property type="project" value="InterPro"/>
</dbReference>
<dbReference type="InterPro" id="IPR046401">
    <property type="entry name" value="FITM1/2"/>
</dbReference>
<keyword evidence="3" id="KW-0378">Hydrolase</keyword>
<dbReference type="PANTHER" id="PTHR23129">
    <property type="entry name" value="ACYL-COENZYME A DIPHOSPHATASE FITM2"/>
    <property type="match status" value="1"/>
</dbReference>
<dbReference type="PANTHER" id="PTHR23129:SF0">
    <property type="entry name" value="ACYL-COENZYME A DIPHOSPHATASE FITM2"/>
    <property type="match status" value="1"/>
</dbReference>
<evidence type="ECO:0000256" key="3">
    <source>
        <dbReference type="ARBA" id="ARBA00022801"/>
    </source>
</evidence>
<feature type="transmembrane region" description="Helical" evidence="9">
    <location>
        <begin position="63"/>
        <end position="85"/>
    </location>
</feature>
<evidence type="ECO:0000313" key="11">
    <source>
        <dbReference type="EMBL" id="CAF0909126.1"/>
    </source>
</evidence>
<dbReference type="GO" id="GO:0034389">
    <property type="term" value="P:lipid droplet organization"/>
    <property type="evidence" value="ECO:0007669"/>
    <property type="project" value="InterPro"/>
</dbReference>
<feature type="compositionally biased region" description="Polar residues" evidence="8">
    <location>
        <begin position="1"/>
        <end position="10"/>
    </location>
</feature>
<keyword evidence="2 9" id="KW-0812">Transmembrane</keyword>
<feature type="transmembrane region" description="Helical" evidence="9">
    <location>
        <begin position="105"/>
        <end position="123"/>
    </location>
</feature>
<evidence type="ECO:0000256" key="6">
    <source>
        <dbReference type="ARBA" id="ARBA00023098"/>
    </source>
</evidence>
<keyword evidence="6" id="KW-0443">Lipid metabolism</keyword>
<dbReference type="Pfam" id="PF10261">
    <property type="entry name" value="FIT"/>
    <property type="match status" value="1"/>
</dbReference>